<organism evidence="1 2">
    <name type="scientific">Trichuris suis</name>
    <name type="common">pig whipworm</name>
    <dbReference type="NCBI Taxonomy" id="68888"/>
    <lineage>
        <taxon>Eukaryota</taxon>
        <taxon>Metazoa</taxon>
        <taxon>Ecdysozoa</taxon>
        <taxon>Nematoda</taxon>
        <taxon>Enoplea</taxon>
        <taxon>Dorylaimia</taxon>
        <taxon>Trichinellida</taxon>
        <taxon>Trichuridae</taxon>
        <taxon>Trichuris</taxon>
    </lineage>
</organism>
<keyword evidence="2" id="KW-1185">Reference proteome</keyword>
<dbReference type="AlphaFoldDB" id="A0A085LIJ2"/>
<dbReference type="Proteomes" id="UP000030764">
    <property type="component" value="Unassembled WGS sequence"/>
</dbReference>
<feature type="non-terminal residue" evidence="1">
    <location>
        <position position="54"/>
    </location>
</feature>
<evidence type="ECO:0000313" key="1">
    <source>
        <dbReference type="EMBL" id="KFD44788.1"/>
    </source>
</evidence>
<proteinExistence type="predicted"/>
<dbReference type="EMBL" id="KL364583">
    <property type="protein sequence ID" value="KFD44788.1"/>
    <property type="molecule type" value="Genomic_DNA"/>
</dbReference>
<evidence type="ECO:0000313" key="2">
    <source>
        <dbReference type="Proteomes" id="UP000030764"/>
    </source>
</evidence>
<gene>
    <name evidence="1" type="ORF">M513_14335</name>
</gene>
<name>A0A085LIJ2_9BILA</name>
<accession>A0A085LIJ2</accession>
<protein>
    <submittedName>
        <fullName evidence="1">Uncharacterized protein</fullName>
    </submittedName>
</protein>
<reference evidence="1 2" key="1">
    <citation type="journal article" date="2014" name="Nat. Genet.">
        <title>Genome and transcriptome of the porcine whipworm Trichuris suis.</title>
        <authorList>
            <person name="Jex A.R."/>
            <person name="Nejsum P."/>
            <person name="Schwarz E.M."/>
            <person name="Hu L."/>
            <person name="Young N.D."/>
            <person name="Hall R.S."/>
            <person name="Korhonen P.K."/>
            <person name="Liao S."/>
            <person name="Thamsborg S."/>
            <person name="Xia J."/>
            <person name="Xu P."/>
            <person name="Wang S."/>
            <person name="Scheerlinck J.P."/>
            <person name="Hofmann A."/>
            <person name="Sternberg P.W."/>
            <person name="Wang J."/>
            <person name="Gasser R.B."/>
        </authorList>
    </citation>
    <scope>NUCLEOTIDE SEQUENCE [LARGE SCALE GENOMIC DNA]</scope>
    <source>
        <strain evidence="1">DCEP-RM93M</strain>
    </source>
</reference>
<sequence length="54" mass="5997">MSAGRFVDMEALNRSSVLRPFADIVLNVIKNINLYPDQLVQRAAGIAVSKLMHI</sequence>